<proteinExistence type="predicted"/>
<name>A0A8X8FM55_9GAMM</name>
<dbReference type="Proteomes" id="UP000636938">
    <property type="component" value="Unassembled WGS sequence"/>
</dbReference>
<evidence type="ECO:0000256" key="1">
    <source>
        <dbReference type="SAM" id="MobiDB-lite"/>
    </source>
</evidence>
<dbReference type="RefSeq" id="WP_182656071.1">
    <property type="nucleotide sequence ID" value="NZ_CP167825.1"/>
</dbReference>
<feature type="region of interest" description="Disordered" evidence="1">
    <location>
        <begin position="1"/>
        <end position="54"/>
    </location>
</feature>
<accession>A0A8X8FM55</accession>
<gene>
    <name evidence="2" type="ORF">H9654_01885</name>
</gene>
<evidence type="ECO:0000313" key="3">
    <source>
        <dbReference type="Proteomes" id="UP000636938"/>
    </source>
</evidence>
<protein>
    <submittedName>
        <fullName evidence="2">Uncharacterized protein</fullName>
    </submittedName>
</protein>
<keyword evidence="3" id="KW-1185">Reference proteome</keyword>
<dbReference type="AlphaFoldDB" id="A0A8X8FM55"/>
<dbReference type="EMBL" id="JACSQS010000001">
    <property type="protein sequence ID" value="MBD7952942.1"/>
    <property type="molecule type" value="Genomic_DNA"/>
</dbReference>
<evidence type="ECO:0000313" key="2">
    <source>
        <dbReference type="EMBL" id="MBD7952942.1"/>
    </source>
</evidence>
<reference evidence="2 3" key="1">
    <citation type="submission" date="2020-08" db="EMBL/GenBank/DDBJ databases">
        <title>A Genomic Blueprint of the Chicken Gut Microbiome.</title>
        <authorList>
            <person name="Gilroy R."/>
            <person name="Ravi A."/>
            <person name="Getino M."/>
            <person name="Pursley I."/>
            <person name="Horton D.L."/>
            <person name="Alikhan N.-F."/>
            <person name="Baker D."/>
            <person name="Gharbi K."/>
            <person name="Hall N."/>
            <person name="Watson M."/>
            <person name="Adriaenssens E.M."/>
            <person name="Foster-Nyarko E."/>
            <person name="Jarju S."/>
            <person name="Secka A."/>
            <person name="Antonio M."/>
            <person name="Oren A."/>
            <person name="Chaudhuri R."/>
            <person name="La Ragione R.M."/>
            <person name="Hildebrand F."/>
            <person name="Pallen M.J."/>
        </authorList>
    </citation>
    <scope>NUCLEOTIDE SEQUENCE [LARGE SCALE GENOMIC DNA]</scope>
    <source>
        <strain evidence="2 3">Sa5BUN4</strain>
    </source>
</reference>
<comment type="caution">
    <text evidence="2">The sequence shown here is derived from an EMBL/GenBank/DDBJ whole genome shotgun (WGS) entry which is preliminary data.</text>
</comment>
<feature type="compositionally biased region" description="Basic and acidic residues" evidence="1">
    <location>
        <begin position="15"/>
        <end position="54"/>
    </location>
</feature>
<organism evidence="2 3">
    <name type="scientific">Stenotrophomonas lacuserhaii</name>
    <dbReference type="NCBI Taxonomy" id="2760084"/>
    <lineage>
        <taxon>Bacteria</taxon>
        <taxon>Pseudomonadati</taxon>
        <taxon>Pseudomonadota</taxon>
        <taxon>Gammaproteobacteria</taxon>
        <taxon>Lysobacterales</taxon>
        <taxon>Lysobacteraceae</taxon>
        <taxon>Stenotrophomonas</taxon>
    </lineage>
</organism>
<sequence>MSKLPLNPTGDVDDQEKAHTPDKLRNEDARWKDKDMPESEHTATPDDYEKPPRP</sequence>